<reference evidence="8 9" key="1">
    <citation type="submission" date="2019-02" db="EMBL/GenBank/DDBJ databases">
        <title>Genomic Encyclopedia of Type Strains, Phase IV (KMG-IV): sequencing the most valuable type-strain genomes for metagenomic binning, comparative biology and taxonomic classification.</title>
        <authorList>
            <person name="Goeker M."/>
        </authorList>
    </citation>
    <scope>NUCLEOTIDE SEQUENCE [LARGE SCALE GENOMIC DNA]</scope>
    <source>
        <strain evidence="8 9">DSM 19570</strain>
    </source>
</reference>
<comment type="caution">
    <text evidence="8">The sequence shown here is derived from an EMBL/GenBank/DDBJ whole genome shotgun (WGS) entry which is preliminary data.</text>
</comment>
<feature type="transmembrane region" description="Helical" evidence="7">
    <location>
        <begin position="169"/>
        <end position="194"/>
    </location>
</feature>
<protein>
    <recommendedName>
        <fullName evidence="10">Transporter</fullName>
    </recommendedName>
</protein>
<evidence type="ECO:0000256" key="4">
    <source>
        <dbReference type="ARBA" id="ARBA00022692"/>
    </source>
</evidence>
<feature type="transmembrane region" description="Helical" evidence="7">
    <location>
        <begin position="206"/>
        <end position="231"/>
    </location>
</feature>
<keyword evidence="3" id="KW-1003">Cell membrane</keyword>
<name>A0A4Q7VVA9_9BURK</name>
<evidence type="ECO:0000313" key="8">
    <source>
        <dbReference type="EMBL" id="RZU00604.1"/>
    </source>
</evidence>
<dbReference type="Pfam" id="PF03547">
    <property type="entry name" value="Mem_trans"/>
    <property type="match status" value="1"/>
</dbReference>
<keyword evidence="2" id="KW-0813">Transport</keyword>
<dbReference type="AlphaFoldDB" id="A0A4Q7VVA9"/>
<evidence type="ECO:0000256" key="2">
    <source>
        <dbReference type="ARBA" id="ARBA00022448"/>
    </source>
</evidence>
<evidence type="ECO:0000313" key="9">
    <source>
        <dbReference type="Proteomes" id="UP000293671"/>
    </source>
</evidence>
<comment type="subcellular location">
    <subcellularLocation>
        <location evidence="1">Membrane</location>
        <topology evidence="1">Multi-pass membrane protein</topology>
    </subcellularLocation>
</comment>
<dbReference type="RefSeq" id="WP_130431052.1">
    <property type="nucleotide sequence ID" value="NZ_SHKP01000005.1"/>
</dbReference>
<keyword evidence="6 7" id="KW-0472">Membrane</keyword>
<keyword evidence="5 7" id="KW-1133">Transmembrane helix</keyword>
<feature type="transmembrane region" description="Helical" evidence="7">
    <location>
        <begin position="33"/>
        <end position="54"/>
    </location>
</feature>
<dbReference type="PANTHER" id="PTHR36838">
    <property type="entry name" value="AUXIN EFFLUX CARRIER FAMILY PROTEIN"/>
    <property type="match status" value="1"/>
</dbReference>
<evidence type="ECO:0000256" key="5">
    <source>
        <dbReference type="ARBA" id="ARBA00022989"/>
    </source>
</evidence>
<evidence type="ECO:0000256" key="6">
    <source>
        <dbReference type="ARBA" id="ARBA00023136"/>
    </source>
</evidence>
<dbReference type="OrthoDB" id="8683688at2"/>
<keyword evidence="9" id="KW-1185">Reference proteome</keyword>
<feature type="transmembrane region" description="Helical" evidence="7">
    <location>
        <begin position="128"/>
        <end position="148"/>
    </location>
</feature>
<evidence type="ECO:0000256" key="7">
    <source>
        <dbReference type="SAM" id="Phobius"/>
    </source>
</evidence>
<dbReference type="InterPro" id="IPR004776">
    <property type="entry name" value="Mem_transp_PIN-like"/>
</dbReference>
<evidence type="ECO:0000256" key="1">
    <source>
        <dbReference type="ARBA" id="ARBA00004141"/>
    </source>
</evidence>
<dbReference type="EMBL" id="SHKP01000005">
    <property type="protein sequence ID" value="RZU00604.1"/>
    <property type="molecule type" value="Genomic_DNA"/>
</dbReference>
<dbReference type="Proteomes" id="UP000293671">
    <property type="component" value="Unassembled WGS sequence"/>
</dbReference>
<feature type="transmembrane region" description="Helical" evidence="7">
    <location>
        <begin position="66"/>
        <end position="84"/>
    </location>
</feature>
<dbReference type="PANTHER" id="PTHR36838:SF1">
    <property type="entry name" value="SLR1864 PROTEIN"/>
    <property type="match status" value="1"/>
</dbReference>
<evidence type="ECO:0000256" key="3">
    <source>
        <dbReference type="ARBA" id="ARBA00022475"/>
    </source>
</evidence>
<accession>A0A4Q7VVA9</accession>
<feature type="transmembrane region" description="Helical" evidence="7">
    <location>
        <begin position="252"/>
        <end position="276"/>
    </location>
</feature>
<dbReference type="GO" id="GO:0055085">
    <property type="term" value="P:transmembrane transport"/>
    <property type="evidence" value="ECO:0007669"/>
    <property type="project" value="InterPro"/>
</dbReference>
<gene>
    <name evidence="8" type="ORF">EV670_1315</name>
</gene>
<dbReference type="GO" id="GO:0016020">
    <property type="term" value="C:membrane"/>
    <property type="evidence" value="ECO:0007669"/>
    <property type="project" value="UniProtKB-SubCell"/>
</dbReference>
<feature type="transmembrane region" description="Helical" evidence="7">
    <location>
        <begin position="296"/>
        <end position="318"/>
    </location>
</feature>
<proteinExistence type="predicted"/>
<organism evidence="8 9">
    <name type="scientific">Rivibacter subsaxonicus</name>
    <dbReference type="NCBI Taxonomy" id="457575"/>
    <lineage>
        <taxon>Bacteria</taxon>
        <taxon>Pseudomonadati</taxon>
        <taxon>Pseudomonadota</taxon>
        <taxon>Betaproteobacteria</taxon>
        <taxon>Burkholderiales</taxon>
        <taxon>Rivibacter</taxon>
    </lineage>
</organism>
<keyword evidence="4 7" id="KW-0812">Transmembrane</keyword>
<sequence>MPSVLFLKLLAIFVTIAIGWAAGRTKAFSGGEAARILSNAAFFVFAPALLFRATARIDFQTLPWRALLAFFVPVVLWMLAVYVWQRRRAAASAPALPAVRAITVAFGNNAQLGIPIATALFGEVGLQVHLAVVSLHALTLLTILTLLVERDLAHAQAQASGQRPPLLHTLLLVVRNTVIHPIVLPVLAGMAWNFTGLPIPGPVDEVLLMLGTAVVPLCLVAIGLSMGHYGLKGAAGAAASLAAGKLLVQPALVLGAGLLLGLPALALAVIVMAAANPTGANALMFAQRYRSQEGEATAAIVLSTLAFVATAPLWLLLLQFFTTR</sequence>
<evidence type="ECO:0008006" key="10">
    <source>
        <dbReference type="Google" id="ProtNLM"/>
    </source>
</evidence>